<feature type="domain" description="ABC transporter" evidence="4">
    <location>
        <begin position="328"/>
        <end position="541"/>
    </location>
</feature>
<feature type="region of interest" description="Disordered" evidence="3">
    <location>
        <begin position="547"/>
        <end position="568"/>
    </location>
</feature>
<dbReference type="SMART" id="SM00382">
    <property type="entry name" value="AAA"/>
    <property type="match status" value="2"/>
</dbReference>
<evidence type="ECO:0000256" key="3">
    <source>
        <dbReference type="SAM" id="MobiDB-lite"/>
    </source>
</evidence>
<comment type="caution">
    <text evidence="5">The sequence shown here is derived from an EMBL/GenBank/DDBJ whole genome shotgun (WGS) entry which is preliminary data.</text>
</comment>
<feature type="compositionally biased region" description="Basic and acidic residues" evidence="3">
    <location>
        <begin position="557"/>
        <end position="568"/>
    </location>
</feature>
<name>A0ABT2THX1_9FIRM</name>
<dbReference type="InterPro" id="IPR003593">
    <property type="entry name" value="AAA+_ATPase"/>
</dbReference>
<dbReference type="Gene3D" id="1.10.287.380">
    <property type="entry name" value="Valyl-tRNA synthetase, C-terminal domain"/>
    <property type="match status" value="1"/>
</dbReference>
<evidence type="ECO:0000313" key="6">
    <source>
        <dbReference type="Proteomes" id="UP001652442"/>
    </source>
</evidence>
<evidence type="ECO:0000256" key="1">
    <source>
        <dbReference type="ARBA" id="ARBA00022741"/>
    </source>
</evidence>
<dbReference type="InterPro" id="IPR051309">
    <property type="entry name" value="ABCF_ATPase"/>
</dbReference>
<dbReference type="InterPro" id="IPR003439">
    <property type="entry name" value="ABC_transporter-like_ATP-bd"/>
</dbReference>
<dbReference type="PROSITE" id="PS50893">
    <property type="entry name" value="ABC_TRANSPORTER_2"/>
    <property type="match status" value="2"/>
</dbReference>
<dbReference type="InterPro" id="IPR027417">
    <property type="entry name" value="P-loop_NTPase"/>
</dbReference>
<evidence type="ECO:0000256" key="2">
    <source>
        <dbReference type="ARBA" id="ARBA00022840"/>
    </source>
</evidence>
<dbReference type="Proteomes" id="UP001652442">
    <property type="component" value="Unassembled WGS sequence"/>
</dbReference>
<dbReference type="InterPro" id="IPR017871">
    <property type="entry name" value="ABC_transporter-like_CS"/>
</dbReference>
<dbReference type="PANTHER" id="PTHR42855">
    <property type="entry name" value="ABC TRANSPORTER ATP-BINDING SUBUNIT"/>
    <property type="match status" value="1"/>
</dbReference>
<keyword evidence="2 5" id="KW-0067">ATP-binding</keyword>
<reference evidence="5 6" key="1">
    <citation type="journal article" date="2021" name="ISME Commun">
        <title>Automated analysis of genomic sequences facilitates high-throughput and comprehensive description of bacteria.</title>
        <authorList>
            <person name="Hitch T.C.A."/>
        </authorList>
    </citation>
    <scope>NUCLEOTIDE SEQUENCE [LARGE SCALE GENOMIC DNA]</scope>
    <source>
        <strain evidence="5 6">Sanger_109</strain>
    </source>
</reference>
<protein>
    <submittedName>
        <fullName evidence="5">ABC-F family ATP-binding cassette domain-containing protein</fullName>
    </submittedName>
</protein>
<dbReference type="Gene3D" id="3.40.50.300">
    <property type="entry name" value="P-loop containing nucleotide triphosphate hydrolases"/>
    <property type="match status" value="2"/>
</dbReference>
<gene>
    <name evidence="5" type="ORF">OCV88_02260</name>
</gene>
<dbReference type="InterPro" id="IPR032524">
    <property type="entry name" value="ABC_tran_C"/>
</dbReference>
<dbReference type="GO" id="GO:0005524">
    <property type="term" value="F:ATP binding"/>
    <property type="evidence" value="ECO:0007669"/>
    <property type="project" value="UniProtKB-KW"/>
</dbReference>
<organism evidence="5 6">
    <name type="scientific">Brotonthovivens ammoniilytica</name>
    <dbReference type="NCBI Taxonomy" id="2981725"/>
    <lineage>
        <taxon>Bacteria</taxon>
        <taxon>Bacillati</taxon>
        <taxon>Bacillota</taxon>
        <taxon>Clostridia</taxon>
        <taxon>Lachnospirales</taxon>
        <taxon>Lachnospiraceae</taxon>
        <taxon>Brotonthovivens</taxon>
    </lineage>
</organism>
<dbReference type="SUPFAM" id="SSF52540">
    <property type="entry name" value="P-loop containing nucleoside triphosphate hydrolases"/>
    <property type="match status" value="2"/>
</dbReference>
<dbReference type="InterPro" id="IPR037118">
    <property type="entry name" value="Val-tRNA_synth_C_sf"/>
</dbReference>
<dbReference type="CDD" id="cd03221">
    <property type="entry name" value="ABCF_EF-3"/>
    <property type="match status" value="2"/>
</dbReference>
<dbReference type="Pfam" id="PF12848">
    <property type="entry name" value="ABC_tran_Xtn"/>
    <property type="match status" value="1"/>
</dbReference>
<proteinExistence type="predicted"/>
<keyword evidence="6" id="KW-1185">Reference proteome</keyword>
<evidence type="ECO:0000259" key="4">
    <source>
        <dbReference type="PROSITE" id="PS50893"/>
    </source>
</evidence>
<dbReference type="RefSeq" id="WP_158424005.1">
    <property type="nucleotide sequence ID" value="NZ_JAOQJQ010000001.1"/>
</dbReference>
<dbReference type="Pfam" id="PF16326">
    <property type="entry name" value="ABC_tran_CTD"/>
    <property type="match status" value="1"/>
</dbReference>
<sequence length="639" mass="72536">MILSCQNICKSFGVEDVLKNVSFGIEEYGKAAIVGVNGAGKSTLLKIIMNEMSADGGSVILAKGKTIGYLAQHQDISGDRTIYEEVLEGKQYVISLEAKIREMEEAMNHFKGRELEEHMEAYHKVLHEFEALDGYAYQSEVSGVLKGLGFAEEEFTKHMDELSGGQKTRVSLAKLLVTKPDIILLDEPTNHLDIGSITWLESFLMNYKGAVVIVAHDRYFLDRIVTKVVEISMHQSMVFQGNYSAYAQKKQQVRDAQLKAYMNQQREIKHQEEVIAKLKSYNREKFVKRAESREKQLEKIEVLERPKEEHTEMNLSLTPEIISGNDVLTVAGLAKSYDGAELFSDIDFEIKRGERVALIGQNGTGKTTILKILNGMVSADAGEFKLGSRVKVGYYDQEHQVLHMDKTVFSEISDAYPKLTETRIRTLLAAFLFTGDDVYKRILDLSGGERGRVSLAKLMLSEANFLILDEPTNHLDITSKEILESALNQYEGTVLFVSHDRYFINKTATRILNLTGKMVINYIGNYDYYLEKKETLEQVYLKEDTGTAAAQSGESTGKTDWKQQKEEQARIRKRENEIKKLEEQIEILEQQIADIDEAFCDPANASNSAKLGELQKKRDELELKLNECYENWERLSEQE</sequence>
<accession>A0ABT2THX1</accession>
<dbReference type="InterPro" id="IPR032781">
    <property type="entry name" value="ABC_tran_Xtn"/>
</dbReference>
<evidence type="ECO:0000313" key="5">
    <source>
        <dbReference type="EMBL" id="MCU6761159.1"/>
    </source>
</evidence>
<dbReference type="Pfam" id="PF00005">
    <property type="entry name" value="ABC_tran"/>
    <property type="match status" value="2"/>
</dbReference>
<dbReference type="PROSITE" id="PS00211">
    <property type="entry name" value="ABC_TRANSPORTER_1"/>
    <property type="match status" value="1"/>
</dbReference>
<dbReference type="PANTHER" id="PTHR42855:SF2">
    <property type="entry name" value="DRUG RESISTANCE ABC TRANSPORTER,ATP-BINDING PROTEIN"/>
    <property type="match status" value="1"/>
</dbReference>
<feature type="domain" description="ABC transporter" evidence="4">
    <location>
        <begin position="3"/>
        <end position="265"/>
    </location>
</feature>
<keyword evidence="1" id="KW-0547">Nucleotide-binding</keyword>
<dbReference type="EMBL" id="JAOQJQ010000001">
    <property type="protein sequence ID" value="MCU6761159.1"/>
    <property type="molecule type" value="Genomic_DNA"/>
</dbReference>